<dbReference type="STRING" id="227316.GA0070604_3419"/>
<organism evidence="1 2">
    <name type="scientific">Micromonospora eburnea</name>
    <dbReference type="NCBI Taxonomy" id="227316"/>
    <lineage>
        <taxon>Bacteria</taxon>
        <taxon>Bacillati</taxon>
        <taxon>Actinomycetota</taxon>
        <taxon>Actinomycetes</taxon>
        <taxon>Micromonosporales</taxon>
        <taxon>Micromonosporaceae</taxon>
        <taxon>Micromonospora</taxon>
    </lineage>
</organism>
<evidence type="ECO:0000313" key="2">
    <source>
        <dbReference type="Proteomes" id="UP000199696"/>
    </source>
</evidence>
<dbReference type="SUPFAM" id="SSF141130">
    <property type="entry name" value="Acetamidase/Formamidase-like"/>
    <property type="match status" value="1"/>
</dbReference>
<dbReference type="EMBL" id="FMHY01000002">
    <property type="protein sequence ID" value="SCL56468.1"/>
    <property type="molecule type" value="Genomic_DNA"/>
</dbReference>
<accession>A0A1C6UR46</accession>
<dbReference type="AlphaFoldDB" id="A0A1C6UR46"/>
<protein>
    <submittedName>
        <fullName evidence="1">Formamidase</fullName>
    </submittedName>
</protein>
<dbReference type="InterPro" id="IPR004304">
    <property type="entry name" value="FmdA_AmdA"/>
</dbReference>
<sequence>MPELLFALDSARSFTDQEKVGHNRWHPDIPPVATVRPGQTFRVDCREWFDGAIHNDDSAEDVRDAPLKRVHALSGPFAVAGAEPGDLLMVDILDMGPIPQEDSGPLAGQGWGYTGIFAKANGGSFLTDQFPDAYKAIWDFKGHRATSRHIPRVSFTGIAHPGLMGTAPSASLLATWNQREGALIATAPNRVPPLALPPEPENAILGTLTGAEFDRVAAEAARTAPPRENGGNQDIKNFTVGSRVFYPVYVPGANLSVGDLHFSQGDGEITFCGGIEMGGFIDLHVDLIKNGMQTYGVAENAIFLPGNTPPQFSQWLAFSGISVTLDGEQRYLDSQLAYQRACLHAIDYLTRFGYQPEQAYLLLGAAPIEGRFSGVVDIPNSCATVYLPTEIFDFDVRPTAAGPTRIDPGPGAPKASLR</sequence>
<dbReference type="Gene3D" id="2.60.120.580">
    <property type="entry name" value="Acetamidase/Formamidase-like domains"/>
    <property type="match status" value="1"/>
</dbReference>
<dbReference type="RefSeq" id="WP_091118825.1">
    <property type="nucleotide sequence ID" value="NZ_FMHY01000002.1"/>
</dbReference>
<keyword evidence="2" id="KW-1185">Reference proteome</keyword>
<dbReference type="InterPro" id="IPR054833">
    <property type="entry name" value="FormamaseFmdA"/>
</dbReference>
<dbReference type="PANTHER" id="PTHR31891">
    <property type="entry name" value="FORMAMIDASE C869.04-RELATED"/>
    <property type="match status" value="1"/>
</dbReference>
<dbReference type="GO" id="GO:0016811">
    <property type="term" value="F:hydrolase activity, acting on carbon-nitrogen (but not peptide) bonds, in linear amides"/>
    <property type="evidence" value="ECO:0007669"/>
    <property type="project" value="InterPro"/>
</dbReference>
<dbReference type="NCBIfam" id="NF045496">
    <property type="entry name" value="FormamaseFmdA"/>
    <property type="match status" value="1"/>
</dbReference>
<evidence type="ECO:0000313" key="1">
    <source>
        <dbReference type="EMBL" id="SCL56468.1"/>
    </source>
</evidence>
<dbReference type="OrthoDB" id="9785236at2"/>
<name>A0A1C6UR46_9ACTN</name>
<dbReference type="PANTHER" id="PTHR31891:SF1">
    <property type="entry name" value="FORMAMIDASE C869.04-RELATED"/>
    <property type="match status" value="1"/>
</dbReference>
<gene>
    <name evidence="1" type="ORF">GA0070604_3419</name>
</gene>
<reference evidence="2" key="1">
    <citation type="submission" date="2016-06" db="EMBL/GenBank/DDBJ databases">
        <authorList>
            <person name="Varghese N."/>
            <person name="Submissions Spin"/>
        </authorList>
    </citation>
    <scope>NUCLEOTIDE SEQUENCE [LARGE SCALE GENOMIC DNA]</scope>
    <source>
        <strain evidence="2">DSM 44814</strain>
    </source>
</reference>
<dbReference type="Pfam" id="PF03069">
    <property type="entry name" value="FmdA_AmdA"/>
    <property type="match status" value="1"/>
</dbReference>
<dbReference type="Proteomes" id="UP000199696">
    <property type="component" value="Unassembled WGS sequence"/>
</dbReference>
<proteinExistence type="predicted"/>